<feature type="region of interest" description="Disordered" evidence="1">
    <location>
        <begin position="42"/>
        <end position="134"/>
    </location>
</feature>
<dbReference type="Proteomes" id="UP000243499">
    <property type="component" value="Chromosome 4"/>
</dbReference>
<gene>
    <name evidence="2" type="ORF">PAHAL_4G318900</name>
</gene>
<proteinExistence type="predicted"/>
<name>A0A2T8JEM6_9POAL</name>
<sequence>MPKWPVPVTAHAGPDATECVAATSPLAANVTHRAVLALNPFPAAGDDRFLNSTRTGAPSARSETRASWPANASYARRPTTGAASAYPRGAAKSAAPAVVPPSPAKRSKTMATRRANGAGTTRGGMANTTPDEPAAALTPSAQSALLRMRSAEAWTPASERFAGRGTSTRCPAPRSSSSARSRTAASTAEMFAARLWAAQGRRKSAAAAATTTTCTITDGNKDVAAIDAPQARLVFLDG</sequence>
<reference evidence="2" key="1">
    <citation type="submission" date="2018-04" db="EMBL/GenBank/DDBJ databases">
        <title>WGS assembly of Panicum hallii.</title>
        <authorList>
            <person name="Lovell J."/>
            <person name="Jenkins J."/>
            <person name="Lowry D."/>
            <person name="Mamidi S."/>
            <person name="Sreedasyam A."/>
            <person name="Weng X."/>
            <person name="Barry K."/>
            <person name="Bonette J."/>
            <person name="Campitelli B."/>
            <person name="Daum C."/>
            <person name="Gordon S."/>
            <person name="Gould B."/>
            <person name="Lipzen A."/>
            <person name="Macqueen A."/>
            <person name="Palacio-Mejia J."/>
            <person name="Plott C."/>
            <person name="Shakirov E."/>
            <person name="Shu S."/>
            <person name="Yoshinaga Y."/>
            <person name="Zane M."/>
            <person name="Rokhsar D."/>
            <person name="Grimwood J."/>
            <person name="Schmutz J."/>
            <person name="Juenger T."/>
        </authorList>
    </citation>
    <scope>NUCLEOTIDE SEQUENCE [LARGE SCALE GENOMIC DNA]</scope>
    <source>
        <strain evidence="2">FIL2</strain>
    </source>
</reference>
<dbReference type="Gramene" id="PVH48384">
    <property type="protein sequence ID" value="PVH48384"/>
    <property type="gene ID" value="PAHAL_4G318900"/>
</dbReference>
<dbReference type="EMBL" id="CM008049">
    <property type="protein sequence ID" value="PVH48384.1"/>
    <property type="molecule type" value="Genomic_DNA"/>
</dbReference>
<accession>A0A2T8JEM6</accession>
<protein>
    <submittedName>
        <fullName evidence="2">Uncharacterized protein</fullName>
    </submittedName>
</protein>
<evidence type="ECO:0000256" key="1">
    <source>
        <dbReference type="SAM" id="MobiDB-lite"/>
    </source>
</evidence>
<feature type="compositionally biased region" description="Low complexity" evidence="1">
    <location>
        <begin position="166"/>
        <end position="183"/>
    </location>
</feature>
<feature type="compositionally biased region" description="Low complexity" evidence="1">
    <location>
        <begin position="109"/>
        <end position="129"/>
    </location>
</feature>
<dbReference type="AlphaFoldDB" id="A0A2T8JEM6"/>
<evidence type="ECO:0000313" key="2">
    <source>
        <dbReference type="EMBL" id="PVH48384.1"/>
    </source>
</evidence>
<feature type="region of interest" description="Disordered" evidence="1">
    <location>
        <begin position="161"/>
        <end position="183"/>
    </location>
</feature>
<organism evidence="2">
    <name type="scientific">Panicum hallii</name>
    <dbReference type="NCBI Taxonomy" id="206008"/>
    <lineage>
        <taxon>Eukaryota</taxon>
        <taxon>Viridiplantae</taxon>
        <taxon>Streptophyta</taxon>
        <taxon>Embryophyta</taxon>
        <taxon>Tracheophyta</taxon>
        <taxon>Spermatophyta</taxon>
        <taxon>Magnoliopsida</taxon>
        <taxon>Liliopsida</taxon>
        <taxon>Poales</taxon>
        <taxon>Poaceae</taxon>
        <taxon>PACMAD clade</taxon>
        <taxon>Panicoideae</taxon>
        <taxon>Panicodae</taxon>
        <taxon>Paniceae</taxon>
        <taxon>Panicinae</taxon>
        <taxon>Panicum</taxon>
        <taxon>Panicum sect. Panicum</taxon>
    </lineage>
</organism>
<feature type="compositionally biased region" description="Low complexity" evidence="1">
    <location>
        <begin position="81"/>
        <end position="97"/>
    </location>
</feature>